<sequence length="358" mass="40153">MQRMVYAKDEDEYKELYALLQKSAVKAVVDYFTTNWHSIYTEWIMGSKWSCGNFFNSTNNRCESMNSKLKQLVERFSSLEMFVERFFALVTTQRKEKTHRAAVLQQKRTVIVGGDMASKLYARLLTPYAFDRVQVELNASVVAAEKIKDAFDSGKIFATTEDCSCAFKQAMLLPCRHIFFLREASNMPKFDKDLCAQRWSLEAYTGSCQLTQNDACDGYDEVEVSMRKDERVLSSHQKFRKGATVASKLAEVAAECSMPTFRKNLEVLETILKHWKNGCEVNVTVVRPSQQLHSPCDVEKVASTSCPAGDLHPLTEAPQTGVAVLPAPHPGSERLFCGRGLPDNSDSACPGSASSRNT</sequence>
<dbReference type="PROSITE" id="PS50966">
    <property type="entry name" value="ZF_SWIM"/>
    <property type="match status" value="1"/>
</dbReference>
<evidence type="ECO:0000313" key="3">
    <source>
        <dbReference type="EMBL" id="KAH9382027.1"/>
    </source>
</evidence>
<keyword evidence="1" id="KW-0863">Zinc-finger</keyword>
<dbReference type="EMBL" id="JABSTR010000011">
    <property type="protein sequence ID" value="KAH9382027.1"/>
    <property type="molecule type" value="Genomic_DNA"/>
</dbReference>
<dbReference type="GO" id="GO:0008270">
    <property type="term" value="F:zinc ion binding"/>
    <property type="evidence" value="ECO:0007669"/>
    <property type="project" value="UniProtKB-KW"/>
</dbReference>
<evidence type="ECO:0000313" key="4">
    <source>
        <dbReference type="Proteomes" id="UP000821853"/>
    </source>
</evidence>
<dbReference type="VEuPathDB" id="VectorBase:HLOH_041762"/>
<evidence type="ECO:0000259" key="2">
    <source>
        <dbReference type="PROSITE" id="PS50966"/>
    </source>
</evidence>
<reference evidence="3 4" key="1">
    <citation type="journal article" date="2020" name="Cell">
        <title>Large-Scale Comparative Analyses of Tick Genomes Elucidate Their Genetic Diversity and Vector Capacities.</title>
        <authorList>
            <consortium name="Tick Genome and Microbiome Consortium (TIGMIC)"/>
            <person name="Jia N."/>
            <person name="Wang J."/>
            <person name="Shi W."/>
            <person name="Du L."/>
            <person name="Sun Y."/>
            <person name="Zhan W."/>
            <person name="Jiang J.F."/>
            <person name="Wang Q."/>
            <person name="Zhang B."/>
            <person name="Ji P."/>
            <person name="Bell-Sakyi L."/>
            <person name="Cui X.M."/>
            <person name="Yuan T.T."/>
            <person name="Jiang B.G."/>
            <person name="Yang W.F."/>
            <person name="Lam T.T."/>
            <person name="Chang Q.C."/>
            <person name="Ding S.J."/>
            <person name="Wang X.J."/>
            <person name="Zhu J.G."/>
            <person name="Ruan X.D."/>
            <person name="Zhao L."/>
            <person name="Wei J.T."/>
            <person name="Ye R.Z."/>
            <person name="Que T.C."/>
            <person name="Du C.H."/>
            <person name="Zhou Y.H."/>
            <person name="Cheng J.X."/>
            <person name="Dai P.F."/>
            <person name="Guo W.B."/>
            <person name="Han X.H."/>
            <person name="Huang E.J."/>
            <person name="Li L.F."/>
            <person name="Wei W."/>
            <person name="Gao Y.C."/>
            <person name="Liu J.Z."/>
            <person name="Shao H.Z."/>
            <person name="Wang X."/>
            <person name="Wang C.C."/>
            <person name="Yang T.C."/>
            <person name="Huo Q.B."/>
            <person name="Li W."/>
            <person name="Chen H.Y."/>
            <person name="Chen S.E."/>
            <person name="Zhou L.G."/>
            <person name="Ni X.B."/>
            <person name="Tian J.H."/>
            <person name="Sheng Y."/>
            <person name="Liu T."/>
            <person name="Pan Y.S."/>
            <person name="Xia L.Y."/>
            <person name="Li J."/>
            <person name="Zhao F."/>
            <person name="Cao W.C."/>
        </authorList>
    </citation>
    <scope>NUCLEOTIDE SEQUENCE [LARGE SCALE GENOMIC DNA]</scope>
    <source>
        <strain evidence="3">HaeL-2018</strain>
    </source>
</reference>
<dbReference type="OrthoDB" id="6504931at2759"/>
<name>A0A9J6H403_HAELO</name>
<keyword evidence="1" id="KW-0862">Zinc</keyword>
<dbReference type="AlphaFoldDB" id="A0A9J6H403"/>
<evidence type="ECO:0000256" key="1">
    <source>
        <dbReference type="PROSITE-ProRule" id="PRU00325"/>
    </source>
</evidence>
<gene>
    <name evidence="3" type="ORF">HPB48_017248</name>
</gene>
<dbReference type="OMA" id="HIFFLRE"/>
<comment type="caution">
    <text evidence="3">The sequence shown here is derived from an EMBL/GenBank/DDBJ whole genome shotgun (WGS) entry which is preliminary data.</text>
</comment>
<dbReference type="PANTHER" id="PTHR31569">
    <property type="entry name" value="SWIM-TYPE DOMAIN-CONTAINING PROTEIN"/>
    <property type="match status" value="1"/>
</dbReference>
<dbReference type="Proteomes" id="UP000821853">
    <property type="component" value="Chromosome 9"/>
</dbReference>
<dbReference type="InterPro" id="IPR007527">
    <property type="entry name" value="Znf_SWIM"/>
</dbReference>
<dbReference type="InterPro" id="IPR052579">
    <property type="entry name" value="Zinc_finger_SWIM"/>
</dbReference>
<protein>
    <recommendedName>
        <fullName evidence="2">SWIM-type domain-containing protein</fullName>
    </recommendedName>
</protein>
<organism evidence="3 4">
    <name type="scientific">Haemaphysalis longicornis</name>
    <name type="common">Bush tick</name>
    <dbReference type="NCBI Taxonomy" id="44386"/>
    <lineage>
        <taxon>Eukaryota</taxon>
        <taxon>Metazoa</taxon>
        <taxon>Ecdysozoa</taxon>
        <taxon>Arthropoda</taxon>
        <taxon>Chelicerata</taxon>
        <taxon>Arachnida</taxon>
        <taxon>Acari</taxon>
        <taxon>Parasitiformes</taxon>
        <taxon>Ixodida</taxon>
        <taxon>Ixodoidea</taxon>
        <taxon>Ixodidae</taxon>
        <taxon>Haemaphysalinae</taxon>
        <taxon>Haemaphysalis</taxon>
    </lineage>
</organism>
<keyword evidence="1" id="KW-0479">Metal-binding</keyword>
<keyword evidence="4" id="KW-1185">Reference proteome</keyword>
<feature type="domain" description="SWIM-type" evidence="2">
    <location>
        <begin position="131"/>
        <end position="186"/>
    </location>
</feature>
<dbReference type="PANTHER" id="PTHR31569:SF4">
    <property type="entry name" value="SWIM-TYPE DOMAIN-CONTAINING PROTEIN"/>
    <property type="match status" value="1"/>
</dbReference>
<accession>A0A9J6H403</accession>
<proteinExistence type="predicted"/>